<feature type="transmembrane region" description="Helical" evidence="5">
    <location>
        <begin position="282"/>
        <end position="298"/>
    </location>
</feature>
<gene>
    <name evidence="7" type="ORF">ACFFF8_14055</name>
</gene>
<feature type="domain" description="Integral membrane bound transporter" evidence="6">
    <location>
        <begin position="41"/>
        <end position="170"/>
    </location>
</feature>
<dbReference type="EMBL" id="JBHLTM010000055">
    <property type="protein sequence ID" value="MFC0685721.1"/>
    <property type="molecule type" value="Genomic_DNA"/>
</dbReference>
<feature type="transmembrane region" description="Helical" evidence="5">
    <location>
        <begin position="39"/>
        <end position="65"/>
    </location>
</feature>
<keyword evidence="3 5" id="KW-1133">Transmembrane helix</keyword>
<evidence type="ECO:0000256" key="2">
    <source>
        <dbReference type="ARBA" id="ARBA00022692"/>
    </source>
</evidence>
<evidence type="ECO:0000256" key="1">
    <source>
        <dbReference type="ARBA" id="ARBA00004141"/>
    </source>
</evidence>
<comment type="caution">
    <text evidence="7">The sequence shown here is derived from an EMBL/GenBank/DDBJ whole genome shotgun (WGS) entry which is preliminary data.</text>
</comment>
<evidence type="ECO:0000313" key="8">
    <source>
        <dbReference type="Proteomes" id="UP001589858"/>
    </source>
</evidence>
<feature type="transmembrane region" description="Helical" evidence="5">
    <location>
        <begin position="227"/>
        <end position="249"/>
    </location>
</feature>
<proteinExistence type="predicted"/>
<evidence type="ECO:0000259" key="6">
    <source>
        <dbReference type="Pfam" id="PF13515"/>
    </source>
</evidence>
<feature type="transmembrane region" description="Helical" evidence="5">
    <location>
        <begin position="337"/>
        <end position="357"/>
    </location>
</feature>
<keyword evidence="4 5" id="KW-0472">Membrane</keyword>
<evidence type="ECO:0000313" key="7">
    <source>
        <dbReference type="EMBL" id="MFC0685721.1"/>
    </source>
</evidence>
<evidence type="ECO:0000256" key="3">
    <source>
        <dbReference type="ARBA" id="ARBA00022989"/>
    </source>
</evidence>
<evidence type="ECO:0000256" key="4">
    <source>
        <dbReference type="ARBA" id="ARBA00023136"/>
    </source>
</evidence>
<comment type="subcellular location">
    <subcellularLocation>
        <location evidence="1">Membrane</location>
        <topology evidence="1">Multi-pass membrane protein</topology>
    </subcellularLocation>
</comment>
<protein>
    <submittedName>
        <fullName evidence="7">FUSC family protein</fullName>
    </submittedName>
</protein>
<dbReference type="Pfam" id="PF13515">
    <property type="entry name" value="FUSC_2"/>
    <property type="match status" value="1"/>
</dbReference>
<feature type="transmembrane region" description="Helical" evidence="5">
    <location>
        <begin position="161"/>
        <end position="179"/>
    </location>
</feature>
<keyword evidence="2 5" id="KW-0812">Transmembrane</keyword>
<name>A0ABV6S905_9SPHN</name>
<feature type="transmembrane region" description="Helical" evidence="5">
    <location>
        <begin position="77"/>
        <end position="97"/>
    </location>
</feature>
<dbReference type="PANTHER" id="PTHR31086">
    <property type="entry name" value="ALUMINUM-ACTIVATED MALATE TRANSPORTER 10"/>
    <property type="match status" value="1"/>
</dbReference>
<feature type="transmembrane region" description="Helical" evidence="5">
    <location>
        <begin position="103"/>
        <end position="120"/>
    </location>
</feature>
<keyword evidence="8" id="KW-1185">Reference proteome</keyword>
<dbReference type="RefSeq" id="WP_267219146.1">
    <property type="nucleotide sequence ID" value="NZ_JAPCWC010000003.1"/>
</dbReference>
<accession>A0ABV6S905</accession>
<organism evidence="7 8">
    <name type="scientific">Novosphingobium clariflavum</name>
    <dbReference type="NCBI Taxonomy" id="2029884"/>
    <lineage>
        <taxon>Bacteria</taxon>
        <taxon>Pseudomonadati</taxon>
        <taxon>Pseudomonadota</taxon>
        <taxon>Alphaproteobacteria</taxon>
        <taxon>Sphingomonadales</taxon>
        <taxon>Sphingomonadaceae</taxon>
        <taxon>Novosphingobium</taxon>
    </lineage>
</organism>
<feature type="transmembrane region" description="Helical" evidence="5">
    <location>
        <begin position="256"/>
        <end position="276"/>
    </location>
</feature>
<dbReference type="Proteomes" id="UP001589858">
    <property type="component" value="Unassembled WGS sequence"/>
</dbReference>
<evidence type="ECO:0000256" key="5">
    <source>
        <dbReference type="SAM" id="Phobius"/>
    </source>
</evidence>
<feature type="transmembrane region" description="Helical" evidence="5">
    <location>
        <begin position="305"/>
        <end position="325"/>
    </location>
</feature>
<sequence length="374" mass="39612">MPGRLLTLGTFRQNFRQEARALITPGPRMADEWACVASVMLSIVIAHLIGAKMVGWAAFTAFVLLKSGASETMLRGVLRIVGTALGSLLALAVVPWAAHSLPLAMASAAIVGAVGLYGMITARRAYAWLLFGLTFEMVLLDKLEHPALDTIDFAQTRLLEVIAGTIACVLVSLTTATLAGRKWLDLQAPRPERMGWHSNAARHAAQAGIAISVLPLLHALFDLPEMAQAAVTVMAVMIVPIGGIGASGFAPVTRRLFLRTMGCLAGGALALTVLLIAQGNTPVLIAGTCLGIVIGRHIENGLPQITYLGLQFTLTVLVVLVPDSYADAHILPAIQRLISILIGMAVLEPVLLVWHFLAPGRKPPERAEDASGSE</sequence>
<reference evidence="7 8" key="1">
    <citation type="submission" date="2024-09" db="EMBL/GenBank/DDBJ databases">
        <authorList>
            <person name="Sun Q."/>
            <person name="Mori K."/>
        </authorList>
    </citation>
    <scope>NUCLEOTIDE SEQUENCE [LARGE SCALE GENOMIC DNA]</scope>
    <source>
        <strain evidence="7 8">CICC 11035S</strain>
    </source>
</reference>
<dbReference type="InterPro" id="IPR049453">
    <property type="entry name" value="Memb_transporter_dom"/>
</dbReference>